<dbReference type="KEGG" id="lrs:PX52LOC_01515"/>
<dbReference type="FunFam" id="3.30.70.270:FF:000001">
    <property type="entry name" value="Diguanylate cyclase domain protein"/>
    <property type="match status" value="1"/>
</dbReference>
<evidence type="ECO:0000313" key="5">
    <source>
        <dbReference type="EMBL" id="QEL14624.1"/>
    </source>
</evidence>
<dbReference type="EC" id="2.7.7.65" evidence="1"/>
<dbReference type="Gene3D" id="2.60.200.20">
    <property type="match status" value="1"/>
</dbReference>
<dbReference type="InterPro" id="IPR000160">
    <property type="entry name" value="GGDEF_dom"/>
</dbReference>
<dbReference type="PANTHER" id="PTHR45138:SF9">
    <property type="entry name" value="DIGUANYLATE CYCLASE DGCM-RELATED"/>
    <property type="match status" value="1"/>
</dbReference>
<proteinExistence type="predicted"/>
<dbReference type="CDD" id="cd00060">
    <property type="entry name" value="FHA"/>
    <property type="match status" value="1"/>
</dbReference>
<dbReference type="InterPro" id="IPR050469">
    <property type="entry name" value="Diguanylate_Cyclase"/>
</dbReference>
<reference evidence="6" key="1">
    <citation type="submission" date="2019-08" db="EMBL/GenBank/DDBJ databases">
        <title>Limnoglobus roseus gen. nov., sp. nov., a novel freshwater planctomycete with a giant genome from the family Gemmataceae.</title>
        <authorList>
            <person name="Kulichevskaya I.S."/>
            <person name="Naumoff D.G."/>
            <person name="Miroshnikov K."/>
            <person name="Ivanova A."/>
            <person name="Philippov D.A."/>
            <person name="Hakobyan A."/>
            <person name="Rijpstra I.C."/>
            <person name="Sinninghe Damste J.S."/>
            <person name="Liesack W."/>
            <person name="Dedysh S.N."/>
        </authorList>
    </citation>
    <scope>NUCLEOTIDE SEQUENCE [LARGE SCALE GENOMIC DNA]</scope>
    <source>
        <strain evidence="6">PX52</strain>
    </source>
</reference>
<evidence type="ECO:0000256" key="1">
    <source>
        <dbReference type="ARBA" id="ARBA00012528"/>
    </source>
</evidence>
<comment type="catalytic activity">
    <reaction evidence="2">
        <text>2 GTP = 3',3'-c-di-GMP + 2 diphosphate</text>
        <dbReference type="Rhea" id="RHEA:24898"/>
        <dbReference type="ChEBI" id="CHEBI:33019"/>
        <dbReference type="ChEBI" id="CHEBI:37565"/>
        <dbReference type="ChEBI" id="CHEBI:58805"/>
        <dbReference type="EC" id="2.7.7.65"/>
    </reaction>
</comment>
<dbReference type="GO" id="GO:0005886">
    <property type="term" value="C:plasma membrane"/>
    <property type="evidence" value="ECO:0007669"/>
    <property type="project" value="TreeGrafter"/>
</dbReference>
<dbReference type="NCBIfam" id="TIGR00254">
    <property type="entry name" value="GGDEF"/>
    <property type="match status" value="1"/>
</dbReference>
<dbReference type="SMART" id="SM00267">
    <property type="entry name" value="GGDEF"/>
    <property type="match status" value="1"/>
</dbReference>
<dbReference type="SUPFAM" id="SSF55073">
    <property type="entry name" value="Nucleotide cyclase"/>
    <property type="match status" value="1"/>
</dbReference>
<dbReference type="InterPro" id="IPR043128">
    <property type="entry name" value="Rev_trsase/Diguanyl_cyclase"/>
</dbReference>
<name>A0A5C1ABU8_9BACT</name>
<evidence type="ECO:0000256" key="2">
    <source>
        <dbReference type="ARBA" id="ARBA00034247"/>
    </source>
</evidence>
<dbReference type="GO" id="GO:1902201">
    <property type="term" value="P:negative regulation of bacterial-type flagellum-dependent cell motility"/>
    <property type="evidence" value="ECO:0007669"/>
    <property type="project" value="TreeGrafter"/>
</dbReference>
<organism evidence="5 6">
    <name type="scientific">Limnoglobus roseus</name>
    <dbReference type="NCBI Taxonomy" id="2598579"/>
    <lineage>
        <taxon>Bacteria</taxon>
        <taxon>Pseudomonadati</taxon>
        <taxon>Planctomycetota</taxon>
        <taxon>Planctomycetia</taxon>
        <taxon>Gemmatales</taxon>
        <taxon>Gemmataceae</taxon>
        <taxon>Limnoglobus</taxon>
    </lineage>
</organism>
<dbReference type="PROSITE" id="PS50887">
    <property type="entry name" value="GGDEF"/>
    <property type="match status" value="1"/>
</dbReference>
<dbReference type="Pfam" id="PF00990">
    <property type="entry name" value="GGDEF"/>
    <property type="match status" value="1"/>
</dbReference>
<dbReference type="PROSITE" id="PS50006">
    <property type="entry name" value="FHA_DOMAIN"/>
    <property type="match status" value="1"/>
</dbReference>
<evidence type="ECO:0000259" key="3">
    <source>
        <dbReference type="PROSITE" id="PS50006"/>
    </source>
</evidence>
<dbReference type="GO" id="GO:0052621">
    <property type="term" value="F:diguanylate cyclase activity"/>
    <property type="evidence" value="ECO:0007669"/>
    <property type="project" value="UniProtKB-EC"/>
</dbReference>
<evidence type="ECO:0000259" key="4">
    <source>
        <dbReference type="PROSITE" id="PS50887"/>
    </source>
</evidence>
<dbReference type="InterPro" id="IPR029787">
    <property type="entry name" value="Nucleotide_cyclase"/>
</dbReference>
<dbReference type="AlphaFoldDB" id="A0A5C1ABU8"/>
<protein>
    <recommendedName>
        <fullName evidence="1">diguanylate cyclase</fullName>
        <ecNumber evidence="1">2.7.7.65</ecNumber>
    </recommendedName>
</protein>
<evidence type="ECO:0000313" key="6">
    <source>
        <dbReference type="Proteomes" id="UP000324974"/>
    </source>
</evidence>
<keyword evidence="6" id="KW-1185">Reference proteome</keyword>
<dbReference type="CDD" id="cd01949">
    <property type="entry name" value="GGDEF"/>
    <property type="match status" value="1"/>
</dbReference>
<dbReference type="EMBL" id="CP042425">
    <property type="protein sequence ID" value="QEL14624.1"/>
    <property type="molecule type" value="Genomic_DNA"/>
</dbReference>
<dbReference type="InterPro" id="IPR000253">
    <property type="entry name" value="FHA_dom"/>
</dbReference>
<dbReference type="Gene3D" id="3.30.70.270">
    <property type="match status" value="1"/>
</dbReference>
<sequence>MIERALDTLVTTRSELLQSGGSDACLVHIYPTGPAMGKRFPLGISSLYLGRGEDNDIRIQDSSVSRKHAVVHPVSDGFQVEDLGSTNGTFINDLPVDRPTTLRDRSYLRVGNCIYKFLTGGNIEADYHEEIYRLTITDGLTEINNHRFLIDYLDRELARSIRHERPLAVVMFDLDKFKSVNDTHGHLCGDYVLRELSQRIKKFVRREDLFARYGGEEFAVVLVETGMPMAIEAAERIRRTVYETPFRFDGAVLNLTVSLGVASTAGGEHGLTPLELLRRADALLYRAKQAGRNRAVSS</sequence>
<dbReference type="Proteomes" id="UP000324974">
    <property type="component" value="Chromosome"/>
</dbReference>
<dbReference type="SUPFAM" id="SSF49879">
    <property type="entry name" value="SMAD/FHA domain"/>
    <property type="match status" value="1"/>
</dbReference>
<dbReference type="InterPro" id="IPR008984">
    <property type="entry name" value="SMAD_FHA_dom_sf"/>
</dbReference>
<dbReference type="GO" id="GO:0043709">
    <property type="term" value="P:cell adhesion involved in single-species biofilm formation"/>
    <property type="evidence" value="ECO:0007669"/>
    <property type="project" value="TreeGrafter"/>
</dbReference>
<feature type="domain" description="GGDEF" evidence="4">
    <location>
        <begin position="165"/>
        <end position="298"/>
    </location>
</feature>
<dbReference type="OrthoDB" id="244535at2"/>
<dbReference type="SMART" id="SM00240">
    <property type="entry name" value="FHA"/>
    <property type="match status" value="1"/>
</dbReference>
<accession>A0A5C1ABU8</accession>
<feature type="domain" description="FHA" evidence="3">
    <location>
        <begin position="47"/>
        <end position="96"/>
    </location>
</feature>
<dbReference type="Pfam" id="PF00498">
    <property type="entry name" value="FHA"/>
    <property type="match status" value="1"/>
</dbReference>
<gene>
    <name evidence="5" type="ORF">PX52LOC_01515</name>
</gene>
<dbReference type="PANTHER" id="PTHR45138">
    <property type="entry name" value="REGULATORY COMPONENTS OF SENSORY TRANSDUCTION SYSTEM"/>
    <property type="match status" value="1"/>
</dbReference>